<evidence type="ECO:0000256" key="1">
    <source>
        <dbReference type="ARBA" id="ARBA00007409"/>
    </source>
</evidence>
<dbReference type="SFLD" id="SFLDS00019">
    <property type="entry name" value="Glutathione_Transferase_(cytos"/>
    <property type="match status" value="1"/>
</dbReference>
<dbReference type="InterPro" id="IPR005442">
    <property type="entry name" value="GST_omega"/>
</dbReference>
<dbReference type="InterPro" id="IPR050983">
    <property type="entry name" value="GST_Omega/HSP26"/>
</dbReference>
<dbReference type="Gene3D" id="3.40.30.10">
    <property type="entry name" value="Glutaredoxin"/>
    <property type="match status" value="1"/>
</dbReference>
<evidence type="ECO:0000256" key="2">
    <source>
        <dbReference type="ARBA" id="ARBA00023002"/>
    </source>
</evidence>
<feature type="transmembrane region" description="Helical" evidence="3">
    <location>
        <begin position="790"/>
        <end position="809"/>
    </location>
</feature>
<dbReference type="PROSITE" id="PS50404">
    <property type="entry name" value="GST_NTER"/>
    <property type="match status" value="1"/>
</dbReference>
<evidence type="ECO:0000313" key="6">
    <source>
        <dbReference type="EMBL" id="KAK2598678.1"/>
    </source>
</evidence>
<feature type="transmembrane region" description="Helical" evidence="3">
    <location>
        <begin position="874"/>
        <end position="898"/>
    </location>
</feature>
<feature type="transmembrane region" description="Helical" evidence="3">
    <location>
        <begin position="437"/>
        <end position="463"/>
    </location>
</feature>
<dbReference type="Pfam" id="PF13409">
    <property type="entry name" value="GST_N_2"/>
    <property type="match status" value="1"/>
</dbReference>
<feature type="transmembrane region" description="Helical" evidence="3">
    <location>
        <begin position="379"/>
        <end position="397"/>
    </location>
</feature>
<evidence type="ECO:0000256" key="3">
    <source>
        <dbReference type="SAM" id="Phobius"/>
    </source>
</evidence>
<dbReference type="Proteomes" id="UP001265746">
    <property type="component" value="Unassembled WGS sequence"/>
</dbReference>
<keyword evidence="3" id="KW-1133">Transmembrane helix</keyword>
<proteinExistence type="inferred from homology"/>
<evidence type="ECO:0000259" key="4">
    <source>
        <dbReference type="PROSITE" id="PS50404"/>
    </source>
</evidence>
<feature type="transmembrane region" description="Helical" evidence="3">
    <location>
        <begin position="509"/>
        <end position="529"/>
    </location>
</feature>
<dbReference type="InterPro" id="IPR010987">
    <property type="entry name" value="Glutathione-S-Trfase_C-like"/>
</dbReference>
<dbReference type="GO" id="GO:0004364">
    <property type="term" value="F:glutathione transferase activity"/>
    <property type="evidence" value="ECO:0007669"/>
    <property type="project" value="InterPro"/>
</dbReference>
<gene>
    <name evidence="6" type="ORF">N8I77_012073</name>
</gene>
<reference evidence="6" key="1">
    <citation type="submission" date="2023-06" db="EMBL/GenBank/DDBJ databases">
        <authorList>
            <person name="Noh H."/>
        </authorList>
    </citation>
    <scope>NUCLEOTIDE SEQUENCE</scope>
    <source>
        <strain evidence="6">DUCC20226</strain>
    </source>
</reference>
<feature type="transmembrane region" description="Helical" evidence="3">
    <location>
        <begin position="299"/>
        <end position="321"/>
    </location>
</feature>
<keyword evidence="3" id="KW-0812">Transmembrane</keyword>
<dbReference type="PANTHER" id="PTHR43968:SF13">
    <property type="entry name" value="GLUTATHIONE TRANSFERASE OMEGA-1"/>
    <property type="match status" value="1"/>
</dbReference>
<dbReference type="SUPFAM" id="SSF47616">
    <property type="entry name" value="GST C-terminal domain-like"/>
    <property type="match status" value="1"/>
</dbReference>
<evidence type="ECO:0000313" key="7">
    <source>
        <dbReference type="Proteomes" id="UP001265746"/>
    </source>
</evidence>
<keyword evidence="2" id="KW-0560">Oxidoreductase</keyword>
<comment type="similarity">
    <text evidence="1">Belongs to the GST superfamily.</text>
</comment>
<feature type="domain" description="GST C-terminal" evidence="5">
    <location>
        <begin position="123"/>
        <end position="265"/>
    </location>
</feature>
<sequence length="909" mass="102512">MPNPVDTSLEPHTSGLAAKFAAAHSAEHPLKLYGGWFCPFVQRSWIVLHEKKIPHQYIEINPYHKAPEFLALNPRGLVPTLGVPVDGSGKEQKPLYESLVLCEYLDEAHADETKFGQRLLPEDVYERARCRLWIDHISTKIIPGFYKFIQHTPDKAYSIEDVRNEFLGNIKTLVEQMDGNGPWFLGERFSLVDVMLAPWAKRLFLIDYYKPGGVGIDKARAEDAGTWARWQKWFDATTSRQSVKETWSDDEQYIAAYKRQHKRPFVTRMSRCYTLNNFKVEDISEPYPLGIDDICGTGVIIGFVGGTVIAIVFMILTYLYAYDPDNIIIITGNPMDERILNSLRHLVETRLPVIAKCSPQWKHRLAHALIECNLNMCDLQILTGLGILIGGFMSLPVLKGAHWQMICYLAWFAAVTHISGLTIMTKHLHKRSLERKIRVTLMGILLIMLVVAMVPMAAITLSLDEVPWELMLMWNCNATCFFNPQFMGKPLNSAVIAYEKYSIALITQIAAQFGSTILAIILMCFSFFVRVGRLTPNLHSAIASRSVSISALGQKLLRRVAEKQFSSKGKAVLWRELLARPLVCVFLILRTSYILWSSMLFEVIWICFLALYGLSRILQVSTEFYTEEGILKGPDPDRRLIDFKPPIGDYRGGVRSFGQILPVFLLCAPMWGLFRSLIPGEFLLSSTPHPRDSSSHHHNLATSHNGPTVLSFQTFVTPASPVDVLSTNNVKCLELLDKDTFGASQLAKHAFIFTLMLVTAFMAWVLALFFRDIGTSYSLSAIMSMLPGAALVGAPLASFSYFFLMTSIFDAFPNPSHRRSAHFWAVQMFTYVVLAVSIGVASKNSVTTQELWPLTDFTHETNTEILIQFLFPNFYTALFMCCSTSLVILVAISTTLWISSRTPRPSQTE</sequence>
<dbReference type="EMBL" id="JAUJFL010000008">
    <property type="protein sequence ID" value="KAK2598678.1"/>
    <property type="molecule type" value="Genomic_DNA"/>
</dbReference>
<name>A0AAD9VZI8_PHOAM</name>
<dbReference type="Pfam" id="PF13410">
    <property type="entry name" value="GST_C_2"/>
    <property type="match status" value="1"/>
</dbReference>
<feature type="transmembrane region" description="Helical" evidence="3">
    <location>
        <begin position="821"/>
        <end position="842"/>
    </location>
</feature>
<dbReference type="CDD" id="cd00299">
    <property type="entry name" value="GST_C_family"/>
    <property type="match status" value="1"/>
</dbReference>
<dbReference type="InterPro" id="IPR004045">
    <property type="entry name" value="Glutathione_S-Trfase_N"/>
</dbReference>
<dbReference type="GO" id="GO:0045174">
    <property type="term" value="F:glutathione dehydrogenase (ascorbate) activity"/>
    <property type="evidence" value="ECO:0007669"/>
    <property type="project" value="UniProtKB-ARBA"/>
</dbReference>
<evidence type="ECO:0000259" key="5">
    <source>
        <dbReference type="PROSITE" id="PS50405"/>
    </source>
</evidence>
<organism evidence="6 7">
    <name type="scientific">Phomopsis amygdali</name>
    <name type="common">Fusicoccum amygdali</name>
    <dbReference type="NCBI Taxonomy" id="1214568"/>
    <lineage>
        <taxon>Eukaryota</taxon>
        <taxon>Fungi</taxon>
        <taxon>Dikarya</taxon>
        <taxon>Ascomycota</taxon>
        <taxon>Pezizomycotina</taxon>
        <taxon>Sordariomycetes</taxon>
        <taxon>Sordariomycetidae</taxon>
        <taxon>Diaporthales</taxon>
        <taxon>Diaporthaceae</taxon>
        <taxon>Diaporthe</taxon>
    </lineage>
</organism>
<feature type="domain" description="GST N-terminal" evidence="4">
    <location>
        <begin position="28"/>
        <end position="113"/>
    </location>
</feature>
<protein>
    <submittedName>
        <fullName evidence="6">Uncharacterized protein</fullName>
    </submittedName>
</protein>
<comment type="caution">
    <text evidence="6">The sequence shown here is derived from an EMBL/GenBank/DDBJ whole genome shotgun (WGS) entry which is preliminary data.</text>
</comment>
<feature type="transmembrane region" description="Helical" evidence="3">
    <location>
        <begin position="595"/>
        <end position="614"/>
    </location>
</feature>
<dbReference type="InterPro" id="IPR036249">
    <property type="entry name" value="Thioredoxin-like_sf"/>
</dbReference>
<dbReference type="InterPro" id="IPR036282">
    <property type="entry name" value="Glutathione-S-Trfase_C_sf"/>
</dbReference>
<dbReference type="InterPro" id="IPR040079">
    <property type="entry name" value="Glutathione_S-Trfase"/>
</dbReference>
<dbReference type="Gene3D" id="1.20.1050.10">
    <property type="match status" value="1"/>
</dbReference>
<accession>A0AAD9VZI8</accession>
<keyword evidence="3" id="KW-0472">Membrane</keyword>
<dbReference type="AlphaFoldDB" id="A0AAD9VZI8"/>
<keyword evidence="7" id="KW-1185">Reference proteome</keyword>
<dbReference type="PANTHER" id="PTHR43968">
    <property type="match status" value="1"/>
</dbReference>
<dbReference type="PRINTS" id="PR01625">
    <property type="entry name" value="GSTRNSFRASEO"/>
</dbReference>
<dbReference type="SFLD" id="SFLDG00358">
    <property type="entry name" value="Main_(cytGST)"/>
    <property type="match status" value="1"/>
</dbReference>
<dbReference type="SUPFAM" id="SSF52833">
    <property type="entry name" value="Thioredoxin-like"/>
    <property type="match status" value="1"/>
</dbReference>
<dbReference type="PROSITE" id="PS50405">
    <property type="entry name" value="GST_CTER"/>
    <property type="match status" value="1"/>
</dbReference>
<dbReference type="GO" id="GO:0005737">
    <property type="term" value="C:cytoplasm"/>
    <property type="evidence" value="ECO:0007669"/>
    <property type="project" value="InterPro"/>
</dbReference>
<feature type="transmembrane region" description="Helical" evidence="3">
    <location>
        <begin position="750"/>
        <end position="770"/>
    </location>
</feature>
<feature type="transmembrane region" description="Helical" evidence="3">
    <location>
        <begin position="403"/>
        <end position="425"/>
    </location>
</feature>